<organism evidence="2 3">
    <name type="scientific">Halobacterium hubeiense</name>
    <dbReference type="NCBI Taxonomy" id="1407499"/>
    <lineage>
        <taxon>Archaea</taxon>
        <taxon>Methanobacteriati</taxon>
        <taxon>Methanobacteriota</taxon>
        <taxon>Stenosarchaea group</taxon>
        <taxon>Halobacteria</taxon>
        <taxon>Halobacteriales</taxon>
        <taxon>Halobacteriaceae</taxon>
        <taxon>Halobacterium</taxon>
    </lineage>
</organism>
<dbReference type="EMBL" id="LN831302">
    <property type="protein sequence ID" value="CQH59803.1"/>
    <property type="molecule type" value="Genomic_DNA"/>
</dbReference>
<protein>
    <submittedName>
        <fullName evidence="2">DUF1405 family protein</fullName>
    </submittedName>
</protein>
<keyword evidence="1" id="KW-1133">Transmembrane helix</keyword>
<keyword evidence="1" id="KW-0812">Transmembrane</keyword>
<name>A0A0U5H5X7_9EURY</name>
<dbReference type="OrthoDB" id="160626at2157"/>
<feature type="transmembrane region" description="Helical" evidence="1">
    <location>
        <begin position="115"/>
        <end position="133"/>
    </location>
</feature>
<gene>
    <name evidence="2" type="ORF">HHUB_3063</name>
</gene>
<dbReference type="STRING" id="1407499.HHUB_3063"/>
<feature type="transmembrane region" description="Helical" evidence="1">
    <location>
        <begin position="90"/>
        <end position="109"/>
    </location>
</feature>
<dbReference type="GeneID" id="26659685"/>
<feature type="transmembrane region" description="Helical" evidence="1">
    <location>
        <begin position="56"/>
        <end position="78"/>
    </location>
</feature>
<sequence length="223" mass="24368">MSLPSRSDLPWYLAPLPGRLEDLALRLAWVIVAINLAGTAFGFWYYRVQFEATPILAWPVVPDSPVATLFIGLSLAAYKLDFEADWLHALAFFGCIKLGLWTPFVQLVVNGQGDLWWVMYWFLILSHLGMAIEAFVIHRYAKFSVGAVAVAAAWYGFNDVVDYFVSVAGGPHHTLLRAEVVAGVGHAIPAHDLAAAGAVALTLLATFLALATRVKTLEARLAD</sequence>
<keyword evidence="1" id="KW-0472">Membrane</keyword>
<dbReference type="AlphaFoldDB" id="A0A0U5H5X7"/>
<feature type="transmembrane region" description="Helical" evidence="1">
    <location>
        <begin position="23"/>
        <end position="44"/>
    </location>
</feature>
<dbReference type="PANTHER" id="PTHR40042">
    <property type="entry name" value="HYPOTHETICAL MEMBRANE SPANNING PROTEIN"/>
    <property type="match status" value="1"/>
</dbReference>
<dbReference type="Pfam" id="PF07187">
    <property type="entry name" value="DUF1405"/>
    <property type="match status" value="1"/>
</dbReference>
<reference evidence="3" key="1">
    <citation type="journal article" date="2016" name="Environ. Microbiol.">
        <title>The complete genome of a viable archaeum isolated from 123-million-year-old rock salt.</title>
        <authorList>
            <person name="Jaakkola S.T."/>
            <person name="Pfeiffer F."/>
            <person name="Ravantti J.J."/>
            <person name="Guo Q."/>
            <person name="Liu Y."/>
            <person name="Chen X."/>
            <person name="Ma H."/>
            <person name="Yang C."/>
            <person name="Oksanen H.M."/>
            <person name="Bamford D.H."/>
        </authorList>
    </citation>
    <scope>NUCLEOTIDE SEQUENCE</scope>
    <source>
        <strain evidence="3">JI20-1</strain>
    </source>
</reference>
<dbReference type="InterPro" id="IPR009845">
    <property type="entry name" value="DUF1405"/>
</dbReference>
<keyword evidence="3" id="KW-1185">Reference proteome</keyword>
<dbReference type="PANTHER" id="PTHR40042:SF1">
    <property type="entry name" value="DUF1405 DOMAIN-CONTAINING PROTEIN"/>
    <property type="match status" value="1"/>
</dbReference>
<dbReference type="Proteomes" id="UP000066737">
    <property type="component" value="Chromosome I"/>
</dbReference>
<accession>A0A0U5H5X7</accession>
<feature type="transmembrane region" description="Helical" evidence="1">
    <location>
        <begin position="193"/>
        <end position="211"/>
    </location>
</feature>
<dbReference type="RefSeq" id="WP_082687228.1">
    <property type="nucleotide sequence ID" value="NZ_CEMN01000001.1"/>
</dbReference>
<dbReference type="KEGG" id="hhb:Hhub_3063"/>
<evidence type="ECO:0000256" key="1">
    <source>
        <dbReference type="SAM" id="Phobius"/>
    </source>
</evidence>
<proteinExistence type="predicted"/>
<evidence type="ECO:0000313" key="2">
    <source>
        <dbReference type="EMBL" id="CQH59803.1"/>
    </source>
</evidence>
<evidence type="ECO:0000313" key="3">
    <source>
        <dbReference type="Proteomes" id="UP000066737"/>
    </source>
</evidence>